<accession>A0AAN6GNI2</accession>
<keyword evidence="3" id="KW-1185">Reference proteome</keyword>
<feature type="region of interest" description="Disordered" evidence="1">
    <location>
        <begin position="76"/>
        <end position="112"/>
    </location>
</feature>
<sequence>MDFCFFIPIIFGCPEKISQEDSQPHVCPRCHNGAVVRAKTRTWFELCWVPLIPMKKSHIWICSICQWRAPQDGGYQPAPAGGGGFQGGGYPQQPQQYGYGPPQGYQQGYPPK</sequence>
<dbReference type="PANTHER" id="PTHR28139">
    <property type="entry name" value="UPF0768 PROTEIN YBL029C-A"/>
    <property type="match status" value="1"/>
</dbReference>
<feature type="compositionally biased region" description="Low complexity" evidence="1">
    <location>
        <begin position="91"/>
        <end position="112"/>
    </location>
</feature>
<evidence type="ECO:0000313" key="3">
    <source>
        <dbReference type="Proteomes" id="UP001176517"/>
    </source>
</evidence>
<name>A0AAN6GNI2_9BASI</name>
<organism evidence="2 3">
    <name type="scientific">Tilletia horrida</name>
    <dbReference type="NCBI Taxonomy" id="155126"/>
    <lineage>
        <taxon>Eukaryota</taxon>
        <taxon>Fungi</taxon>
        <taxon>Dikarya</taxon>
        <taxon>Basidiomycota</taxon>
        <taxon>Ustilaginomycotina</taxon>
        <taxon>Exobasidiomycetes</taxon>
        <taxon>Tilletiales</taxon>
        <taxon>Tilletiaceae</taxon>
        <taxon>Tilletia</taxon>
    </lineage>
</organism>
<evidence type="ECO:0000256" key="1">
    <source>
        <dbReference type="SAM" id="MobiDB-lite"/>
    </source>
</evidence>
<reference evidence="2" key="1">
    <citation type="journal article" date="2023" name="PhytoFront">
        <title>Draft Genome Resources of Seven Strains of Tilletia horrida, Causal Agent of Kernel Smut of Rice.</title>
        <authorList>
            <person name="Khanal S."/>
            <person name="Antony Babu S."/>
            <person name="Zhou X.G."/>
        </authorList>
    </citation>
    <scope>NUCLEOTIDE SEQUENCE</scope>
    <source>
        <strain evidence="2">TX6</strain>
    </source>
</reference>
<protein>
    <recommendedName>
        <fullName evidence="4">Zinc-ribbon 15 domain-containing protein</fullName>
    </recommendedName>
</protein>
<gene>
    <name evidence="2" type="ORF">OC846_005346</name>
</gene>
<proteinExistence type="predicted"/>
<dbReference type="Proteomes" id="UP001176517">
    <property type="component" value="Unassembled WGS sequence"/>
</dbReference>
<comment type="caution">
    <text evidence="2">The sequence shown here is derived from an EMBL/GenBank/DDBJ whole genome shotgun (WGS) entry which is preliminary data.</text>
</comment>
<evidence type="ECO:0000313" key="2">
    <source>
        <dbReference type="EMBL" id="KAK0546283.1"/>
    </source>
</evidence>
<dbReference type="AlphaFoldDB" id="A0AAN6GNI2"/>
<evidence type="ECO:0008006" key="4">
    <source>
        <dbReference type="Google" id="ProtNLM"/>
    </source>
</evidence>
<dbReference type="EMBL" id="JAPDMZ010000199">
    <property type="protein sequence ID" value="KAK0546283.1"/>
    <property type="molecule type" value="Genomic_DNA"/>
</dbReference>
<dbReference type="PANTHER" id="PTHR28139:SF1">
    <property type="entry name" value="UPF0768 PROTEIN YBL029C-A"/>
    <property type="match status" value="1"/>
</dbReference>
<feature type="compositionally biased region" description="Gly residues" evidence="1">
    <location>
        <begin position="80"/>
        <end position="90"/>
    </location>
</feature>